<evidence type="ECO:0000256" key="1">
    <source>
        <dbReference type="ARBA" id="ARBA00004651"/>
    </source>
</evidence>
<evidence type="ECO:0000256" key="7">
    <source>
        <dbReference type="RuleBase" id="RU000320"/>
    </source>
</evidence>
<feature type="transmembrane region" description="Helical" evidence="8">
    <location>
        <begin position="326"/>
        <end position="351"/>
    </location>
</feature>
<feature type="transmembrane region" description="Helical" evidence="8">
    <location>
        <begin position="262"/>
        <end position="287"/>
    </location>
</feature>
<dbReference type="GO" id="GO:0008137">
    <property type="term" value="F:NADH dehydrogenase (ubiquinone) activity"/>
    <property type="evidence" value="ECO:0007669"/>
    <property type="project" value="InterPro"/>
</dbReference>
<dbReference type="PANTHER" id="PTHR42703">
    <property type="entry name" value="NADH DEHYDROGENASE"/>
    <property type="match status" value="1"/>
</dbReference>
<protein>
    <submittedName>
        <fullName evidence="10">Hydrogenase 4 subunit B</fullName>
    </submittedName>
</protein>
<reference evidence="10 11" key="1">
    <citation type="submission" date="2018-06" db="EMBL/GenBank/DDBJ databases">
        <title>Nitrincola tibetense sp. nov., isolated from Lake XuguoCo on Tibetan Plateau.</title>
        <authorList>
            <person name="Xing P."/>
        </authorList>
    </citation>
    <scope>NUCLEOTIDE SEQUENCE [LARGE SCALE GENOMIC DNA]</scope>
    <source>
        <strain evidence="11">xg18</strain>
    </source>
</reference>
<keyword evidence="4 7" id="KW-0812">Transmembrane</keyword>
<feature type="transmembrane region" description="Helical" evidence="8">
    <location>
        <begin position="294"/>
        <end position="314"/>
    </location>
</feature>
<feature type="transmembrane region" description="Helical" evidence="8">
    <location>
        <begin position="371"/>
        <end position="388"/>
    </location>
</feature>
<comment type="caution">
    <text evidence="10">The sequence shown here is derived from an EMBL/GenBank/DDBJ whole genome shotgun (WGS) entry which is preliminary data.</text>
</comment>
<feature type="transmembrane region" description="Helical" evidence="8">
    <location>
        <begin position="130"/>
        <end position="148"/>
    </location>
</feature>
<accession>A0A364NR13</accession>
<evidence type="ECO:0000313" key="11">
    <source>
        <dbReference type="Proteomes" id="UP000250744"/>
    </source>
</evidence>
<comment type="similarity">
    <text evidence="2">Belongs to the CPA3 antiporters (TC 2.A.63) subunit D family.</text>
</comment>
<feature type="transmembrane region" description="Helical" evidence="8">
    <location>
        <begin position="106"/>
        <end position="124"/>
    </location>
</feature>
<proteinExistence type="inferred from homology"/>
<dbReference type="InterPro" id="IPR003918">
    <property type="entry name" value="NADH_UbQ_OxRdtase"/>
</dbReference>
<dbReference type="Pfam" id="PF00361">
    <property type="entry name" value="Proton_antipo_M"/>
    <property type="match status" value="1"/>
</dbReference>
<evidence type="ECO:0000259" key="9">
    <source>
        <dbReference type="Pfam" id="PF00361"/>
    </source>
</evidence>
<evidence type="ECO:0000256" key="6">
    <source>
        <dbReference type="ARBA" id="ARBA00023136"/>
    </source>
</evidence>
<dbReference type="RefSeq" id="WP_112156518.1">
    <property type="nucleotide sequence ID" value="NZ_QKRX01000001.1"/>
</dbReference>
<dbReference type="EMBL" id="QKRX01000001">
    <property type="protein sequence ID" value="RAU19523.1"/>
    <property type="molecule type" value="Genomic_DNA"/>
</dbReference>
<feature type="transmembrane region" description="Helical" evidence="8">
    <location>
        <begin position="6"/>
        <end position="23"/>
    </location>
</feature>
<feature type="transmembrane region" description="Helical" evidence="8">
    <location>
        <begin position="76"/>
        <end position="99"/>
    </location>
</feature>
<keyword evidence="11" id="KW-1185">Reference proteome</keyword>
<evidence type="ECO:0000313" key="10">
    <source>
        <dbReference type="EMBL" id="RAU19523.1"/>
    </source>
</evidence>
<comment type="subcellular location">
    <subcellularLocation>
        <location evidence="1">Cell membrane</location>
        <topology evidence="1">Multi-pass membrane protein</topology>
    </subcellularLocation>
    <subcellularLocation>
        <location evidence="7">Membrane</location>
        <topology evidence="7">Multi-pass membrane protein</topology>
    </subcellularLocation>
</comment>
<keyword evidence="3" id="KW-1003">Cell membrane</keyword>
<feature type="transmembrane region" description="Helical" evidence="8">
    <location>
        <begin position="160"/>
        <end position="182"/>
    </location>
</feature>
<keyword evidence="6 8" id="KW-0472">Membrane</keyword>
<evidence type="ECO:0000256" key="4">
    <source>
        <dbReference type="ARBA" id="ARBA00022692"/>
    </source>
</evidence>
<gene>
    <name evidence="10" type="ORF">DN062_00050</name>
</gene>
<organism evidence="10 11">
    <name type="scientific">Nitrincola tibetensis</name>
    <dbReference type="NCBI Taxonomy" id="2219697"/>
    <lineage>
        <taxon>Bacteria</taxon>
        <taxon>Pseudomonadati</taxon>
        <taxon>Pseudomonadota</taxon>
        <taxon>Gammaproteobacteria</taxon>
        <taxon>Oceanospirillales</taxon>
        <taxon>Oceanospirillaceae</taxon>
        <taxon>Nitrincola</taxon>
    </lineage>
</organism>
<dbReference type="AlphaFoldDB" id="A0A364NR13"/>
<dbReference type="InterPro" id="IPR001750">
    <property type="entry name" value="ND/Mrp_TM"/>
</dbReference>
<feature type="transmembrane region" description="Helical" evidence="8">
    <location>
        <begin position="447"/>
        <end position="471"/>
    </location>
</feature>
<keyword evidence="5 8" id="KW-1133">Transmembrane helix</keyword>
<evidence type="ECO:0000256" key="5">
    <source>
        <dbReference type="ARBA" id="ARBA00022989"/>
    </source>
</evidence>
<dbReference type="OrthoDB" id="9768329at2"/>
<feature type="transmembrane region" description="Helical" evidence="8">
    <location>
        <begin position="30"/>
        <end position="51"/>
    </location>
</feature>
<dbReference type="Proteomes" id="UP000250744">
    <property type="component" value="Unassembled WGS sequence"/>
</dbReference>
<dbReference type="GO" id="GO:0005886">
    <property type="term" value="C:plasma membrane"/>
    <property type="evidence" value="ECO:0007669"/>
    <property type="project" value="UniProtKB-SubCell"/>
</dbReference>
<sequence>MAHFPIAGLIVFPLLGALVSLALSKRWRTVMSFILITALLLNNVSLLFQFYGQGTFNEAMGNWSAPLGIELRVDGLALIFSLMSALVASVCALYACVYLSATQLKLFWPFFWFLWAALNSIWLSSDLFNLYVGLELLSLAAVGLVALSRDATSLAAALRYLFAALLGSIGYLLGVALLYATYGTLSLPELSQHFSLTLSSAVALGFMCIGLLMKTAVFPMHSWLPPAHGGALTPVSALLSALVIKASFYIVLRLWTELSLEIASASAGMLMGILGSAAILWGGWMALNQTHLKLVIAYSTLAQVGYFMLIFPLLSPVDAHASHLAFQGGVLMLLAHALAKAGMFLAAGNLLFCSGQKDLKSLAGLSRYRPLNIFAFGLAGVSIMGLPPSGGFNGKWLLIQSAMLQSQWVWVAVIIMGSLLSAAYIFRVFSYTYREVEGGDSFKQPAAVLEWTALSLSVLSILLGLASMLVLDLLPISAVVAQ</sequence>
<evidence type="ECO:0000256" key="8">
    <source>
        <dbReference type="SAM" id="Phobius"/>
    </source>
</evidence>
<feature type="domain" description="NADH:quinone oxidoreductase/Mrp antiporter transmembrane" evidence="9">
    <location>
        <begin position="124"/>
        <end position="420"/>
    </location>
</feature>
<dbReference type="GO" id="GO:0042773">
    <property type="term" value="P:ATP synthesis coupled electron transport"/>
    <property type="evidence" value="ECO:0007669"/>
    <property type="project" value="InterPro"/>
</dbReference>
<name>A0A364NR13_9GAMM</name>
<feature type="transmembrane region" description="Helical" evidence="8">
    <location>
        <begin position="229"/>
        <end position="250"/>
    </location>
</feature>
<dbReference type="PRINTS" id="PR01437">
    <property type="entry name" value="NUOXDRDTASE4"/>
</dbReference>
<dbReference type="PANTHER" id="PTHR42703:SF1">
    <property type="entry name" value="NA(+)_H(+) ANTIPORTER SUBUNIT D1"/>
    <property type="match status" value="1"/>
</dbReference>
<feature type="transmembrane region" description="Helical" evidence="8">
    <location>
        <begin position="194"/>
        <end position="217"/>
    </location>
</feature>
<dbReference type="InterPro" id="IPR050586">
    <property type="entry name" value="CPA3_Na-H_Antiporter_D"/>
</dbReference>
<evidence type="ECO:0000256" key="3">
    <source>
        <dbReference type="ARBA" id="ARBA00022475"/>
    </source>
</evidence>
<evidence type="ECO:0000256" key="2">
    <source>
        <dbReference type="ARBA" id="ARBA00005346"/>
    </source>
</evidence>
<feature type="transmembrane region" description="Helical" evidence="8">
    <location>
        <begin position="408"/>
        <end position="426"/>
    </location>
</feature>